<keyword evidence="2 5" id="KW-0238">DNA-binding</keyword>
<evidence type="ECO:0000256" key="1">
    <source>
        <dbReference type="ARBA" id="ARBA00023015"/>
    </source>
</evidence>
<evidence type="ECO:0000313" key="6">
    <source>
        <dbReference type="Proteomes" id="UP000323257"/>
    </source>
</evidence>
<dbReference type="PANTHER" id="PTHR47894">
    <property type="entry name" value="HTH-TYPE TRANSCRIPTIONAL REGULATOR GADX"/>
    <property type="match status" value="1"/>
</dbReference>
<dbReference type="InterPro" id="IPR009057">
    <property type="entry name" value="Homeodomain-like_sf"/>
</dbReference>
<dbReference type="SMART" id="SM00342">
    <property type="entry name" value="HTH_ARAC"/>
    <property type="match status" value="1"/>
</dbReference>
<name>A0A5S5BR21_9BACL</name>
<feature type="domain" description="HTH araC/xylS-type" evidence="4">
    <location>
        <begin position="234"/>
        <end position="332"/>
    </location>
</feature>
<sequence>MGYGLSVSLVHPLLSYMARNGYRLDLFREAASFDMKLLQEAEARMREEEFDRLLEEASAFTQDPLLGLHLGQTIELSSLGILGYVLLHCKTIGDALAAYRRYNVILCSGIDIEWETVGQETIIRFNVSDPSRQASRHAVEGMVSSFYHIVLALSCRNIAPIRLHFTHGAPEDGEAYVRLFGIAPVFGRESNLLSVEREMLQVPILFSKGEMFSAFEAYAEEARARLLQGEAFADQVYRWIVRSMPAAFPGVQEAALHFKVSVRTLQANLKREDATYNRLFNKARMEFAVHYLKNPRFTVAEIAYLLQFSEPSAFQSAFKRWTGLPPGRYREMRL</sequence>
<dbReference type="RefSeq" id="WP_148932930.1">
    <property type="nucleotide sequence ID" value="NZ_VNHS01000014.1"/>
</dbReference>
<accession>A0A5S5BR21</accession>
<dbReference type="SUPFAM" id="SSF46689">
    <property type="entry name" value="Homeodomain-like"/>
    <property type="match status" value="1"/>
</dbReference>
<keyword evidence="6" id="KW-1185">Reference proteome</keyword>
<dbReference type="OrthoDB" id="5582699at2"/>
<dbReference type="InterPro" id="IPR018060">
    <property type="entry name" value="HTH_AraC"/>
</dbReference>
<comment type="caution">
    <text evidence="5">The sequence shown here is derived from an EMBL/GenBank/DDBJ whole genome shotgun (WGS) entry which is preliminary data.</text>
</comment>
<dbReference type="PROSITE" id="PS00041">
    <property type="entry name" value="HTH_ARAC_FAMILY_1"/>
    <property type="match status" value="1"/>
</dbReference>
<dbReference type="GO" id="GO:0003700">
    <property type="term" value="F:DNA-binding transcription factor activity"/>
    <property type="evidence" value="ECO:0007669"/>
    <property type="project" value="InterPro"/>
</dbReference>
<dbReference type="GO" id="GO:0005829">
    <property type="term" value="C:cytosol"/>
    <property type="evidence" value="ECO:0007669"/>
    <property type="project" value="TreeGrafter"/>
</dbReference>
<evidence type="ECO:0000259" key="4">
    <source>
        <dbReference type="PROSITE" id="PS01124"/>
    </source>
</evidence>
<dbReference type="GO" id="GO:0000976">
    <property type="term" value="F:transcription cis-regulatory region binding"/>
    <property type="evidence" value="ECO:0007669"/>
    <property type="project" value="TreeGrafter"/>
</dbReference>
<dbReference type="InterPro" id="IPR018062">
    <property type="entry name" value="HTH_AraC-typ_CS"/>
</dbReference>
<dbReference type="Gene3D" id="1.10.10.60">
    <property type="entry name" value="Homeodomain-like"/>
    <property type="match status" value="1"/>
</dbReference>
<evidence type="ECO:0000313" key="5">
    <source>
        <dbReference type="EMBL" id="TYP69539.1"/>
    </source>
</evidence>
<dbReference type="PANTHER" id="PTHR47894:SF1">
    <property type="entry name" value="HTH-TYPE TRANSCRIPTIONAL REGULATOR VQSM"/>
    <property type="match status" value="1"/>
</dbReference>
<proteinExistence type="predicted"/>
<evidence type="ECO:0000256" key="2">
    <source>
        <dbReference type="ARBA" id="ARBA00023125"/>
    </source>
</evidence>
<dbReference type="AlphaFoldDB" id="A0A5S5BR21"/>
<dbReference type="EMBL" id="VNHS01000014">
    <property type="protein sequence ID" value="TYP69539.1"/>
    <property type="molecule type" value="Genomic_DNA"/>
</dbReference>
<gene>
    <name evidence="5" type="ORF">BCM02_11455</name>
</gene>
<dbReference type="Pfam" id="PF12833">
    <property type="entry name" value="HTH_18"/>
    <property type="match status" value="1"/>
</dbReference>
<evidence type="ECO:0000256" key="3">
    <source>
        <dbReference type="ARBA" id="ARBA00023163"/>
    </source>
</evidence>
<dbReference type="PROSITE" id="PS01124">
    <property type="entry name" value="HTH_ARAC_FAMILY_2"/>
    <property type="match status" value="1"/>
</dbReference>
<reference evidence="5 6" key="1">
    <citation type="submission" date="2019-07" db="EMBL/GenBank/DDBJ databases">
        <title>Genomic Encyclopedia of Type Strains, Phase III (KMG-III): the genomes of soil and plant-associated and newly described type strains.</title>
        <authorList>
            <person name="Whitman W."/>
        </authorList>
    </citation>
    <scope>NUCLEOTIDE SEQUENCE [LARGE SCALE GENOMIC DNA]</scope>
    <source>
        <strain evidence="5 6">BL24</strain>
    </source>
</reference>
<keyword evidence="1" id="KW-0805">Transcription regulation</keyword>
<dbReference type="InterPro" id="IPR032687">
    <property type="entry name" value="AraC-type_N"/>
</dbReference>
<protein>
    <submittedName>
        <fullName evidence="5">AraC-like DNA-binding protein</fullName>
    </submittedName>
</protein>
<dbReference type="Pfam" id="PF12625">
    <property type="entry name" value="Arabinose_bd"/>
    <property type="match status" value="1"/>
</dbReference>
<keyword evidence="3" id="KW-0804">Transcription</keyword>
<dbReference type="Proteomes" id="UP000323257">
    <property type="component" value="Unassembled WGS sequence"/>
</dbReference>
<organism evidence="5 6">
    <name type="scientific">Paenibacillus methanolicus</name>
    <dbReference type="NCBI Taxonomy" id="582686"/>
    <lineage>
        <taxon>Bacteria</taxon>
        <taxon>Bacillati</taxon>
        <taxon>Bacillota</taxon>
        <taxon>Bacilli</taxon>
        <taxon>Bacillales</taxon>
        <taxon>Paenibacillaceae</taxon>
        <taxon>Paenibacillus</taxon>
    </lineage>
</organism>